<name>A0A844TGS8_9BRAD</name>
<dbReference type="PANTHER" id="PTHR30222">
    <property type="entry name" value="SPERMIDINE/PUTRESCINE-BINDING PERIPLASMIC PROTEIN"/>
    <property type="match status" value="1"/>
</dbReference>
<proteinExistence type="predicted"/>
<evidence type="ECO:0000256" key="2">
    <source>
        <dbReference type="ARBA" id="ARBA00022448"/>
    </source>
</evidence>
<evidence type="ECO:0000313" key="5">
    <source>
        <dbReference type="EMBL" id="MVT78377.1"/>
    </source>
</evidence>
<gene>
    <name evidence="5" type="ORF">GPL20_36040</name>
</gene>
<evidence type="ECO:0000256" key="3">
    <source>
        <dbReference type="ARBA" id="ARBA00022729"/>
    </source>
</evidence>
<dbReference type="SUPFAM" id="SSF53850">
    <property type="entry name" value="Periplasmic binding protein-like II"/>
    <property type="match status" value="1"/>
</dbReference>
<evidence type="ECO:0000256" key="4">
    <source>
        <dbReference type="ARBA" id="ARBA00022764"/>
    </source>
</evidence>
<dbReference type="GO" id="GO:0042597">
    <property type="term" value="C:periplasmic space"/>
    <property type="evidence" value="ECO:0007669"/>
    <property type="project" value="UniProtKB-SubCell"/>
</dbReference>
<dbReference type="EMBL" id="WQNE01000053">
    <property type="protein sequence ID" value="MVT78377.1"/>
    <property type="molecule type" value="Genomic_DNA"/>
</dbReference>
<reference evidence="5 6" key="1">
    <citation type="submission" date="2019-12" db="EMBL/GenBank/DDBJ databases">
        <title>Draft genome sequences Bradyrhizobium cajani AMBPC1010, Bradyrhizobium pachyrhizi AMBPC1040 and Bradyrhizobium yuanmingense ALSPC3051, three plant growth promoting strains isolated from nodules of Cajanus cajan L. in Dominican Republic.</title>
        <authorList>
            <person name="Flores-Felix J.D."/>
            <person name="Araujo J."/>
            <person name="Diaz-Alcantara C."/>
            <person name="Gonzalez-Andres F."/>
            <person name="Velazquez E."/>
        </authorList>
    </citation>
    <scope>NUCLEOTIDE SEQUENCE [LARGE SCALE GENOMIC DNA]</scope>
    <source>
        <strain evidence="5 6">1010</strain>
    </source>
</reference>
<dbReference type="PRINTS" id="PR00909">
    <property type="entry name" value="SPERMDNBNDNG"/>
</dbReference>
<dbReference type="GO" id="GO:0019808">
    <property type="term" value="F:polyamine binding"/>
    <property type="evidence" value="ECO:0007669"/>
    <property type="project" value="InterPro"/>
</dbReference>
<accession>A0A844TGS8</accession>
<dbReference type="PROSITE" id="PS51318">
    <property type="entry name" value="TAT"/>
    <property type="match status" value="1"/>
</dbReference>
<comment type="subcellular location">
    <subcellularLocation>
        <location evidence="1">Periplasm</location>
    </subcellularLocation>
</comment>
<keyword evidence="4" id="KW-0574">Periplasm</keyword>
<evidence type="ECO:0000256" key="1">
    <source>
        <dbReference type="ARBA" id="ARBA00004418"/>
    </source>
</evidence>
<evidence type="ECO:0000313" key="6">
    <source>
        <dbReference type="Proteomes" id="UP000449969"/>
    </source>
</evidence>
<dbReference type="CDD" id="cd13589">
    <property type="entry name" value="PBP2_polyamine_RpCGA009"/>
    <property type="match status" value="1"/>
</dbReference>
<dbReference type="InterPro" id="IPR006311">
    <property type="entry name" value="TAT_signal"/>
</dbReference>
<dbReference type="Pfam" id="PF13416">
    <property type="entry name" value="SBP_bac_8"/>
    <property type="match status" value="1"/>
</dbReference>
<protein>
    <submittedName>
        <fullName evidence="5">Extracellular solute-binding protein</fullName>
    </submittedName>
</protein>
<dbReference type="Proteomes" id="UP000449969">
    <property type="component" value="Unassembled WGS sequence"/>
</dbReference>
<dbReference type="AlphaFoldDB" id="A0A844TGS8"/>
<dbReference type="GO" id="GO:0015846">
    <property type="term" value="P:polyamine transport"/>
    <property type="evidence" value="ECO:0007669"/>
    <property type="project" value="InterPro"/>
</dbReference>
<dbReference type="InterPro" id="IPR001188">
    <property type="entry name" value="Sperm_putr-bd"/>
</dbReference>
<keyword evidence="2" id="KW-0813">Transport</keyword>
<dbReference type="PANTHER" id="PTHR30222:SF2">
    <property type="entry name" value="ABC TRANSPORTER SUBSTRATE-BINDING PROTEIN"/>
    <property type="match status" value="1"/>
</dbReference>
<keyword evidence="3" id="KW-0732">Signal</keyword>
<organism evidence="5 6">
    <name type="scientific">Bradyrhizobium cajani</name>
    <dbReference type="NCBI Taxonomy" id="1928661"/>
    <lineage>
        <taxon>Bacteria</taxon>
        <taxon>Pseudomonadati</taxon>
        <taxon>Pseudomonadota</taxon>
        <taxon>Alphaproteobacteria</taxon>
        <taxon>Hyphomicrobiales</taxon>
        <taxon>Nitrobacteraceae</taxon>
        <taxon>Bradyrhizobium</taxon>
    </lineage>
</organism>
<dbReference type="InterPro" id="IPR006059">
    <property type="entry name" value="SBP"/>
</dbReference>
<comment type="caution">
    <text evidence="5">The sequence shown here is derived from an EMBL/GenBank/DDBJ whole genome shotgun (WGS) entry which is preliminary data.</text>
</comment>
<sequence length="392" mass="43327">MSDYMRKTGSSKHWPHTTEWSMVDIVRRKLFQGIALVGGLAAARSLFPAPAIARIPKGTGEVVVYDGGGSWGEAKRIAYFEPFEKETGIKVIAQPRTDTGAVRASVLAGAPRYDVTILPGGKAPTFERDNLLHPIDYGYFEKADLGAFSPVKVGKFTVPAIIYSLFIAYDASKFASDAPNSWTDVWDAQKFAGRRSLMAGTWASDGGTFEAALMADGVDPSKLYPLDWDRAFKSLSRVKPSILKWWNTGAEAPQMIIDKLITAGSAWNGRVSAANEQGAKIGYTWNQGMLQYDTWVVLKGTKNADNAFKFLAFSARAENQAKFVQHILYAPPNSRAFEHVPSERAKLLPTSPEARKLQFVQDYEFWNIVSSNGKANNEIAVAQWERWISGVR</sequence>
<keyword evidence="6" id="KW-1185">Reference proteome</keyword>
<dbReference type="Gene3D" id="3.40.190.10">
    <property type="entry name" value="Periplasmic binding protein-like II"/>
    <property type="match status" value="2"/>
</dbReference>